<proteinExistence type="predicted"/>
<organism evidence="1 2">
    <name type="scientific">Araneus ventricosus</name>
    <name type="common">Orbweaver spider</name>
    <name type="synonym">Epeira ventricosa</name>
    <dbReference type="NCBI Taxonomy" id="182803"/>
    <lineage>
        <taxon>Eukaryota</taxon>
        <taxon>Metazoa</taxon>
        <taxon>Ecdysozoa</taxon>
        <taxon>Arthropoda</taxon>
        <taxon>Chelicerata</taxon>
        <taxon>Arachnida</taxon>
        <taxon>Araneae</taxon>
        <taxon>Araneomorphae</taxon>
        <taxon>Entelegynae</taxon>
        <taxon>Araneoidea</taxon>
        <taxon>Araneidae</taxon>
        <taxon>Araneus</taxon>
    </lineage>
</organism>
<keyword evidence="2" id="KW-1185">Reference proteome</keyword>
<protein>
    <submittedName>
        <fullName evidence="1">Uncharacterized protein</fullName>
    </submittedName>
</protein>
<accession>A0A4Y2BEW6</accession>
<sequence>MGSALTFLTRYNAEGDGFLKSIFSGDETCIQYFNPEKKITVKTMEALKLTKQTEEVQTNPYQQECYCYGFLGPKSLEVGSRALVAESQLRERRVVYSRSDSSKEWTQCRLYPSG</sequence>
<comment type="caution">
    <text evidence="1">The sequence shown here is derived from an EMBL/GenBank/DDBJ whole genome shotgun (WGS) entry which is preliminary data.</text>
</comment>
<dbReference type="Proteomes" id="UP000499080">
    <property type="component" value="Unassembled WGS sequence"/>
</dbReference>
<dbReference type="EMBL" id="BGPR01000072">
    <property type="protein sequence ID" value="GBL90503.1"/>
    <property type="molecule type" value="Genomic_DNA"/>
</dbReference>
<dbReference type="AlphaFoldDB" id="A0A4Y2BEW6"/>
<evidence type="ECO:0000313" key="1">
    <source>
        <dbReference type="EMBL" id="GBL90503.1"/>
    </source>
</evidence>
<name>A0A4Y2BEW6_ARAVE</name>
<gene>
    <name evidence="1" type="ORF">AVEN_179427_1</name>
</gene>
<evidence type="ECO:0000313" key="2">
    <source>
        <dbReference type="Proteomes" id="UP000499080"/>
    </source>
</evidence>
<reference evidence="1 2" key="1">
    <citation type="journal article" date="2019" name="Sci. Rep.">
        <title>Orb-weaving spider Araneus ventricosus genome elucidates the spidroin gene catalogue.</title>
        <authorList>
            <person name="Kono N."/>
            <person name="Nakamura H."/>
            <person name="Ohtoshi R."/>
            <person name="Moran D.A.P."/>
            <person name="Shinohara A."/>
            <person name="Yoshida Y."/>
            <person name="Fujiwara M."/>
            <person name="Mori M."/>
            <person name="Tomita M."/>
            <person name="Arakawa K."/>
        </authorList>
    </citation>
    <scope>NUCLEOTIDE SEQUENCE [LARGE SCALE GENOMIC DNA]</scope>
</reference>